<evidence type="ECO:0000313" key="3">
    <source>
        <dbReference type="EMBL" id="KAF6471513.1"/>
    </source>
</evidence>
<keyword evidence="2" id="KW-0472">Membrane</keyword>
<gene>
    <name evidence="3" type="ORF">HJG59_010912</name>
</gene>
<dbReference type="AlphaFoldDB" id="A0A7J8HGU0"/>
<dbReference type="InParanoid" id="A0A7J8HGU0"/>
<keyword evidence="2" id="KW-1133">Transmembrane helix</keyword>
<name>A0A7J8HGU0_MOLMO</name>
<feature type="region of interest" description="Disordered" evidence="1">
    <location>
        <begin position="68"/>
        <end position="89"/>
    </location>
</feature>
<keyword evidence="4" id="KW-1185">Reference proteome</keyword>
<evidence type="ECO:0000313" key="4">
    <source>
        <dbReference type="Proteomes" id="UP000550707"/>
    </source>
</evidence>
<dbReference type="EMBL" id="JACASF010000006">
    <property type="protein sequence ID" value="KAF6471513.1"/>
    <property type="molecule type" value="Genomic_DNA"/>
</dbReference>
<keyword evidence="2" id="KW-0812">Transmembrane</keyword>
<evidence type="ECO:0000256" key="2">
    <source>
        <dbReference type="SAM" id="Phobius"/>
    </source>
</evidence>
<comment type="caution">
    <text evidence="3">The sequence shown here is derived from an EMBL/GenBank/DDBJ whole genome shotgun (WGS) entry which is preliminary data.</text>
</comment>
<feature type="compositionally biased region" description="Low complexity" evidence="1">
    <location>
        <begin position="68"/>
        <end position="80"/>
    </location>
</feature>
<feature type="transmembrane region" description="Helical" evidence="2">
    <location>
        <begin position="253"/>
        <end position="270"/>
    </location>
</feature>
<accession>A0A7J8HGU0</accession>
<protein>
    <submittedName>
        <fullName evidence="3">Uncharacterized protein</fullName>
    </submittedName>
</protein>
<reference evidence="3 4" key="1">
    <citation type="journal article" date="2020" name="Nature">
        <title>Six reference-quality genomes reveal evolution of bat adaptations.</title>
        <authorList>
            <person name="Jebb D."/>
            <person name="Huang Z."/>
            <person name="Pippel M."/>
            <person name="Hughes G.M."/>
            <person name="Lavrichenko K."/>
            <person name="Devanna P."/>
            <person name="Winkler S."/>
            <person name="Jermiin L.S."/>
            <person name="Skirmuntt E.C."/>
            <person name="Katzourakis A."/>
            <person name="Burkitt-Gray L."/>
            <person name="Ray D.A."/>
            <person name="Sullivan K.A.M."/>
            <person name="Roscito J.G."/>
            <person name="Kirilenko B.M."/>
            <person name="Davalos L.M."/>
            <person name="Corthals A.P."/>
            <person name="Power M.L."/>
            <person name="Jones G."/>
            <person name="Ransome R.D."/>
            <person name="Dechmann D.K.N."/>
            <person name="Locatelli A.G."/>
            <person name="Puechmaille S.J."/>
            <person name="Fedrigo O."/>
            <person name="Jarvis E.D."/>
            <person name="Hiller M."/>
            <person name="Vernes S.C."/>
            <person name="Myers E.W."/>
            <person name="Teeling E.C."/>
        </authorList>
    </citation>
    <scope>NUCLEOTIDE SEQUENCE [LARGE SCALE GENOMIC DNA]</scope>
    <source>
        <strain evidence="3">MMolMol1</strain>
        <tissue evidence="3">Muscle</tissue>
    </source>
</reference>
<proteinExistence type="predicted"/>
<organism evidence="3 4">
    <name type="scientific">Molossus molossus</name>
    <name type="common">Pallas' mastiff bat</name>
    <name type="synonym">Vespertilio molossus</name>
    <dbReference type="NCBI Taxonomy" id="27622"/>
    <lineage>
        <taxon>Eukaryota</taxon>
        <taxon>Metazoa</taxon>
        <taxon>Chordata</taxon>
        <taxon>Craniata</taxon>
        <taxon>Vertebrata</taxon>
        <taxon>Euteleostomi</taxon>
        <taxon>Mammalia</taxon>
        <taxon>Eutheria</taxon>
        <taxon>Laurasiatheria</taxon>
        <taxon>Chiroptera</taxon>
        <taxon>Yangochiroptera</taxon>
        <taxon>Molossidae</taxon>
        <taxon>Molossus</taxon>
    </lineage>
</organism>
<sequence>MATSGRLPPFFSAPPSMFRQAPRPLCNCSWTCKRHDGCSGPARPRWGESGLLVAPGCQASSLPPEPLPSLSLQLLPSQSPTSGPGKGPLDQRHTLAWEGWAPGSPGALSLLTSSQTGTLTIVRAVPFCELLAVALLSVLGWVGGGSGHGRGCRAAGSHWPHTQLCRADPVAVPLNFRGSKGLAGGWAEWLPDFDQPECVPEATVVPTALAAHQGHAGWEGQQCQARAGAWGPSRSAGPSVPGPSLLALGRQPGAWPLFGPVLIVVLIVIMKMLGERASLHCDVKLEVIS</sequence>
<dbReference type="Proteomes" id="UP000550707">
    <property type="component" value="Unassembled WGS sequence"/>
</dbReference>
<evidence type="ECO:0000256" key="1">
    <source>
        <dbReference type="SAM" id="MobiDB-lite"/>
    </source>
</evidence>